<protein>
    <recommendedName>
        <fullName evidence="1">EF-hand domain-containing protein</fullName>
    </recommendedName>
</protein>
<feature type="domain" description="EF-hand" evidence="1">
    <location>
        <begin position="148"/>
        <end position="166"/>
    </location>
</feature>
<evidence type="ECO:0000259" key="1">
    <source>
        <dbReference type="PROSITE" id="PS50222"/>
    </source>
</evidence>
<sequence length="166" mass="17248">MWEQLMSMITESGQQSVIENPEVPNEHNEAVIAEAKDAIASKLGDLAASGQTQQVQEMLDTPDHPEARSIQSNFATNIMEKFGINQQAAAGIAASLIPTVLNAIRGNANNNAAGNAGGGFNIQDILQSLGGGGNLQSTLSGIGAKLGLDKDGDGDVDLGDLTKMFK</sequence>
<proteinExistence type="predicted"/>
<dbReference type="EMBL" id="WRXN01000020">
    <property type="protein sequence ID" value="MVT12185.1"/>
    <property type="molecule type" value="Genomic_DNA"/>
</dbReference>
<dbReference type="AlphaFoldDB" id="A0A7K1UDW0"/>
<dbReference type="RefSeq" id="WP_157309607.1">
    <property type="nucleotide sequence ID" value="NZ_WRXN01000020.1"/>
</dbReference>
<organism evidence="2 3">
    <name type="scientific">Chitinophaga tropicalis</name>
    <dbReference type="NCBI Taxonomy" id="2683588"/>
    <lineage>
        <taxon>Bacteria</taxon>
        <taxon>Pseudomonadati</taxon>
        <taxon>Bacteroidota</taxon>
        <taxon>Chitinophagia</taxon>
        <taxon>Chitinophagales</taxon>
        <taxon>Chitinophagaceae</taxon>
        <taxon>Chitinophaga</taxon>
    </lineage>
</organism>
<accession>A0A7K1UDW0</accession>
<gene>
    <name evidence="2" type="ORF">GO493_28260</name>
</gene>
<reference evidence="2 3" key="1">
    <citation type="submission" date="2019-12" db="EMBL/GenBank/DDBJ databases">
        <title>Chitinophaga sp. strain ysch24 (GDMCC 1.1355), whole genome shotgun sequence.</title>
        <authorList>
            <person name="Zhang X."/>
        </authorList>
    </citation>
    <scope>NUCLEOTIDE SEQUENCE [LARGE SCALE GENOMIC DNA]</scope>
    <source>
        <strain evidence="3">ysch24</strain>
    </source>
</reference>
<name>A0A7K1UDW0_9BACT</name>
<evidence type="ECO:0000313" key="3">
    <source>
        <dbReference type="Proteomes" id="UP000461730"/>
    </source>
</evidence>
<dbReference type="GO" id="GO:0005509">
    <property type="term" value="F:calcium ion binding"/>
    <property type="evidence" value="ECO:0007669"/>
    <property type="project" value="InterPro"/>
</dbReference>
<dbReference type="PROSITE" id="PS50222">
    <property type="entry name" value="EF_HAND_2"/>
    <property type="match status" value="1"/>
</dbReference>
<dbReference type="Proteomes" id="UP000461730">
    <property type="component" value="Unassembled WGS sequence"/>
</dbReference>
<evidence type="ECO:0000313" key="2">
    <source>
        <dbReference type="EMBL" id="MVT12185.1"/>
    </source>
</evidence>
<comment type="caution">
    <text evidence="2">The sequence shown here is derived from an EMBL/GenBank/DDBJ whole genome shotgun (WGS) entry which is preliminary data.</text>
</comment>
<dbReference type="PROSITE" id="PS00018">
    <property type="entry name" value="EF_HAND_1"/>
    <property type="match status" value="1"/>
</dbReference>
<dbReference type="InterPro" id="IPR002048">
    <property type="entry name" value="EF_hand_dom"/>
</dbReference>
<dbReference type="InterPro" id="IPR018247">
    <property type="entry name" value="EF_Hand_1_Ca_BS"/>
</dbReference>
<keyword evidence="3" id="KW-1185">Reference proteome</keyword>